<reference evidence="2 3" key="1">
    <citation type="submission" date="2016-11" db="EMBL/GenBank/DDBJ databases">
        <authorList>
            <person name="Jaros S."/>
            <person name="Januszkiewicz K."/>
            <person name="Wedrychowicz H."/>
        </authorList>
    </citation>
    <scope>NUCLEOTIDE SEQUENCE [LARGE SCALE GENOMIC DNA]</scope>
    <source>
        <strain evidence="2 3">DSM 18899</strain>
    </source>
</reference>
<gene>
    <name evidence="2" type="ORF">SAMN02745887_03301</name>
</gene>
<accession>A0A1K2HQE6</accession>
<dbReference type="InterPro" id="IPR007433">
    <property type="entry name" value="DUF481"/>
</dbReference>
<organism evidence="2 3">
    <name type="scientific">Chitinimonas taiwanensis DSM 18899</name>
    <dbReference type="NCBI Taxonomy" id="1121279"/>
    <lineage>
        <taxon>Bacteria</taxon>
        <taxon>Pseudomonadati</taxon>
        <taxon>Pseudomonadota</taxon>
        <taxon>Betaproteobacteria</taxon>
        <taxon>Neisseriales</taxon>
        <taxon>Chitinibacteraceae</taxon>
        <taxon>Chitinimonas</taxon>
    </lineage>
</organism>
<sequence length="238" mass="27103">MHPPFLLPCLCLSLSSALALAQAAEWRGDFDVSARYATGSSRELAWELDSELERRANHKRASLQVEVRHDREGEDMEKVRDRYLISPKFEWWDEAERLYTFVDPEYKHDQLEYLRSRASATAGIGAGGFGLGAGELRFETGLGGRQSRYQDGRRQSAVLWVVRNRLDYPLGTGLSAFQTLALERSRHEEQAEAEFGLKQKLSERLSLRARLTLTYSQPVEVDSSHLDTESRLSVAYSF</sequence>
<dbReference type="OrthoDB" id="9152805at2"/>
<dbReference type="Pfam" id="PF04338">
    <property type="entry name" value="DUF481"/>
    <property type="match status" value="1"/>
</dbReference>
<feature type="signal peptide" evidence="1">
    <location>
        <begin position="1"/>
        <end position="21"/>
    </location>
</feature>
<dbReference type="Proteomes" id="UP000186513">
    <property type="component" value="Unassembled WGS sequence"/>
</dbReference>
<name>A0A1K2HQE6_9NEIS</name>
<proteinExistence type="predicted"/>
<evidence type="ECO:0008006" key="4">
    <source>
        <dbReference type="Google" id="ProtNLM"/>
    </source>
</evidence>
<feature type="chain" id="PRO_5013063473" description="Salt-induced outer membrane protein YdiY" evidence="1">
    <location>
        <begin position="22"/>
        <end position="238"/>
    </location>
</feature>
<dbReference type="AlphaFoldDB" id="A0A1K2HQE6"/>
<evidence type="ECO:0000256" key="1">
    <source>
        <dbReference type="SAM" id="SignalP"/>
    </source>
</evidence>
<evidence type="ECO:0000313" key="2">
    <source>
        <dbReference type="EMBL" id="SFZ78983.1"/>
    </source>
</evidence>
<keyword evidence="1" id="KW-0732">Signal</keyword>
<dbReference type="RefSeq" id="WP_072429786.1">
    <property type="nucleotide sequence ID" value="NZ_FPKR01000014.1"/>
</dbReference>
<dbReference type="EMBL" id="FPKR01000014">
    <property type="protein sequence ID" value="SFZ78983.1"/>
    <property type="molecule type" value="Genomic_DNA"/>
</dbReference>
<protein>
    <recommendedName>
        <fullName evidence="4">Salt-induced outer membrane protein YdiY</fullName>
    </recommendedName>
</protein>
<evidence type="ECO:0000313" key="3">
    <source>
        <dbReference type="Proteomes" id="UP000186513"/>
    </source>
</evidence>
<keyword evidence="3" id="KW-1185">Reference proteome</keyword>